<protein>
    <submittedName>
        <fullName evidence="3">Uncharacterized protein</fullName>
    </submittedName>
</protein>
<sequence length="123" mass="14999">MRFISIYFFALLVCDKSTTAHKMICEADDLECLETLIDIYCKEEPCFNEECFVECKNRIAQRWDTLTTGEDKKERRRRHMTKKQNKKPMMTNQQDEKQRHRRRSTKKQNRNPMTNKQNKKPRH</sequence>
<keyword evidence="4" id="KW-1185">Reference proteome</keyword>
<reference evidence="3" key="1">
    <citation type="submission" date="2023-07" db="EMBL/GenBank/DDBJ databases">
        <authorList>
            <consortium name="CYATHOMIX"/>
        </authorList>
    </citation>
    <scope>NUCLEOTIDE SEQUENCE</scope>
    <source>
        <strain evidence="3">N/A</strain>
    </source>
</reference>
<dbReference type="AlphaFoldDB" id="A0AA36DU98"/>
<evidence type="ECO:0000313" key="3">
    <source>
        <dbReference type="EMBL" id="CAJ0593102.1"/>
    </source>
</evidence>
<feature type="signal peptide" evidence="2">
    <location>
        <begin position="1"/>
        <end position="20"/>
    </location>
</feature>
<evidence type="ECO:0000256" key="1">
    <source>
        <dbReference type="SAM" id="MobiDB-lite"/>
    </source>
</evidence>
<feature type="compositionally biased region" description="Basic residues" evidence="1">
    <location>
        <begin position="99"/>
        <end position="109"/>
    </location>
</feature>
<dbReference type="Proteomes" id="UP001176961">
    <property type="component" value="Unassembled WGS sequence"/>
</dbReference>
<accession>A0AA36DU98</accession>
<feature type="compositionally biased region" description="Basic residues" evidence="1">
    <location>
        <begin position="74"/>
        <end position="86"/>
    </location>
</feature>
<name>A0AA36DU98_CYLNA</name>
<dbReference type="EMBL" id="CATQJL010000112">
    <property type="protein sequence ID" value="CAJ0593102.1"/>
    <property type="molecule type" value="Genomic_DNA"/>
</dbReference>
<feature type="chain" id="PRO_5041448112" evidence="2">
    <location>
        <begin position="21"/>
        <end position="123"/>
    </location>
</feature>
<proteinExistence type="predicted"/>
<gene>
    <name evidence="3" type="ORF">CYNAS_LOCUS5085</name>
</gene>
<evidence type="ECO:0000313" key="4">
    <source>
        <dbReference type="Proteomes" id="UP001176961"/>
    </source>
</evidence>
<evidence type="ECO:0000256" key="2">
    <source>
        <dbReference type="SAM" id="SignalP"/>
    </source>
</evidence>
<keyword evidence="2" id="KW-0732">Signal</keyword>
<organism evidence="3 4">
    <name type="scientific">Cylicocyclus nassatus</name>
    <name type="common">Nematode worm</name>
    <dbReference type="NCBI Taxonomy" id="53992"/>
    <lineage>
        <taxon>Eukaryota</taxon>
        <taxon>Metazoa</taxon>
        <taxon>Ecdysozoa</taxon>
        <taxon>Nematoda</taxon>
        <taxon>Chromadorea</taxon>
        <taxon>Rhabditida</taxon>
        <taxon>Rhabditina</taxon>
        <taxon>Rhabditomorpha</taxon>
        <taxon>Strongyloidea</taxon>
        <taxon>Strongylidae</taxon>
        <taxon>Cylicocyclus</taxon>
    </lineage>
</organism>
<feature type="region of interest" description="Disordered" evidence="1">
    <location>
        <begin position="66"/>
        <end position="123"/>
    </location>
</feature>
<comment type="caution">
    <text evidence="3">The sequence shown here is derived from an EMBL/GenBank/DDBJ whole genome shotgun (WGS) entry which is preliminary data.</text>
</comment>